<dbReference type="Proteomes" id="UP000031830">
    <property type="component" value="Chromosome"/>
</dbReference>
<dbReference type="AlphaFoldDB" id="A0A0B6CXG5"/>
<proteinExistence type="predicted"/>
<accession>A0A0B6CXG5</accession>
<dbReference type="EMBL" id="CP009440">
    <property type="protein sequence ID" value="AJI53535.1"/>
    <property type="molecule type" value="Genomic_DNA"/>
</dbReference>
<evidence type="ECO:0000313" key="1">
    <source>
        <dbReference type="EMBL" id="AJI53535.1"/>
    </source>
</evidence>
<keyword evidence="1" id="KW-0238">DNA-binding</keyword>
<dbReference type="Gene3D" id="1.10.260.40">
    <property type="entry name" value="lambda repressor-like DNA-binding domains"/>
    <property type="match status" value="1"/>
</dbReference>
<protein>
    <submittedName>
        <fullName evidence="1">DNA-binding transcriptional regulator Cro family protein</fullName>
    </submittedName>
</protein>
<dbReference type="InterPro" id="IPR010982">
    <property type="entry name" value="Lambda_DNA-bd_dom_sf"/>
</dbReference>
<evidence type="ECO:0000313" key="2">
    <source>
        <dbReference type="Proteomes" id="UP000031830"/>
    </source>
</evidence>
<name>A0A0B6CXG5_9GAMM</name>
<reference evidence="1 2" key="1">
    <citation type="journal article" date="2015" name="Genome Announc.">
        <title>Genome sequencing of 18 francisella strains to aid in assay development and testing.</title>
        <authorList>
            <person name="Johnson S.L."/>
            <person name="Daligault H.E."/>
            <person name="Davenport K.W."/>
            <person name="Coyne S.R."/>
            <person name="Frey K.G."/>
            <person name="Koroleva G.I."/>
            <person name="Broomall S.M."/>
            <person name="Bishop-Lilly K.A."/>
            <person name="Bruce D.C."/>
            <person name="Chertkov O."/>
            <person name="Freitas T."/>
            <person name="Jaissle J."/>
            <person name="Ladner J.T."/>
            <person name="Rosenzweig C.N."/>
            <person name="Gibbons H.S."/>
            <person name="Palacios G.F."/>
            <person name="Redden C.L."/>
            <person name="Xu Y."/>
            <person name="Minogue T.D."/>
            <person name="Chain P.S."/>
        </authorList>
    </citation>
    <scope>NUCLEOTIDE SEQUENCE [LARGE SCALE GENOMIC DNA]</scope>
    <source>
        <strain evidence="1 2">GA01-2794</strain>
    </source>
</reference>
<dbReference type="KEGG" id="fpz:LA55_1252"/>
<dbReference type="SUPFAM" id="SSF47413">
    <property type="entry name" value="lambda repressor-like DNA-binding domains"/>
    <property type="match status" value="1"/>
</dbReference>
<sequence>MYGKMTQQQLVNLFGKQKKISDVIFRKKSAVSQWGKTGVPADCQRIFYYMTNGKLIPSPDVPYVPIEEIQQLLKDKGVI</sequence>
<gene>
    <name evidence="1" type="ORF">LA55_1252</name>
</gene>
<dbReference type="GO" id="GO:0003677">
    <property type="term" value="F:DNA binding"/>
    <property type="evidence" value="ECO:0007669"/>
    <property type="project" value="UniProtKB-KW"/>
</dbReference>
<organism evidence="1 2">
    <name type="scientific">Francisella philomiragia</name>
    <dbReference type="NCBI Taxonomy" id="28110"/>
    <lineage>
        <taxon>Bacteria</taxon>
        <taxon>Pseudomonadati</taxon>
        <taxon>Pseudomonadota</taxon>
        <taxon>Gammaproteobacteria</taxon>
        <taxon>Thiotrichales</taxon>
        <taxon>Francisellaceae</taxon>
        <taxon>Francisella</taxon>
    </lineage>
</organism>